<keyword evidence="4" id="KW-0804">Transcription</keyword>
<accession>A0AAW2TJ49</accession>
<dbReference type="PROSITE" id="PS50811">
    <property type="entry name" value="WRKY"/>
    <property type="match status" value="1"/>
</dbReference>
<dbReference type="SUPFAM" id="SSF118290">
    <property type="entry name" value="WRKY DNA-binding domain"/>
    <property type="match status" value="1"/>
</dbReference>
<gene>
    <name evidence="8" type="ORF">Sradi_2115900</name>
</gene>
<dbReference type="EMBL" id="JACGWJ010000008">
    <property type="protein sequence ID" value="KAL0404751.1"/>
    <property type="molecule type" value="Genomic_DNA"/>
</dbReference>
<dbReference type="AlphaFoldDB" id="A0AAW2TJ49"/>
<comment type="subcellular location">
    <subcellularLocation>
        <location evidence="1">Nucleus</location>
    </subcellularLocation>
</comment>
<evidence type="ECO:0000259" key="7">
    <source>
        <dbReference type="PROSITE" id="PS50811"/>
    </source>
</evidence>
<feature type="compositionally biased region" description="Low complexity" evidence="6">
    <location>
        <begin position="42"/>
        <end position="59"/>
    </location>
</feature>
<dbReference type="GO" id="GO:0005634">
    <property type="term" value="C:nucleus"/>
    <property type="evidence" value="ECO:0007669"/>
    <property type="project" value="UniProtKB-SubCell"/>
</dbReference>
<evidence type="ECO:0000256" key="6">
    <source>
        <dbReference type="SAM" id="MobiDB-lite"/>
    </source>
</evidence>
<proteinExistence type="predicted"/>
<feature type="compositionally biased region" description="Basic and acidic residues" evidence="6">
    <location>
        <begin position="70"/>
        <end position="81"/>
    </location>
</feature>
<evidence type="ECO:0000256" key="3">
    <source>
        <dbReference type="ARBA" id="ARBA00023125"/>
    </source>
</evidence>
<evidence type="ECO:0000256" key="4">
    <source>
        <dbReference type="ARBA" id="ARBA00023163"/>
    </source>
</evidence>
<protein>
    <submittedName>
        <fullName evidence="8">WRKY transcription factor 30</fullName>
    </submittedName>
</protein>
<dbReference type="GO" id="GO:0003700">
    <property type="term" value="F:DNA-binding transcription factor activity"/>
    <property type="evidence" value="ECO:0007669"/>
    <property type="project" value="InterPro"/>
</dbReference>
<evidence type="ECO:0000256" key="2">
    <source>
        <dbReference type="ARBA" id="ARBA00023015"/>
    </source>
</evidence>
<feature type="domain" description="WRKY" evidence="7">
    <location>
        <begin position="79"/>
        <end position="147"/>
    </location>
</feature>
<dbReference type="PANTHER" id="PTHR32096:SF146">
    <property type="entry name" value="WRKY TRANSCRIPTION FACTOR 19-RELATED"/>
    <property type="match status" value="1"/>
</dbReference>
<keyword evidence="2" id="KW-0805">Transcription regulation</keyword>
<dbReference type="Gene3D" id="2.20.25.80">
    <property type="entry name" value="WRKY domain"/>
    <property type="match status" value="1"/>
</dbReference>
<dbReference type="GO" id="GO:0000976">
    <property type="term" value="F:transcription cis-regulatory region binding"/>
    <property type="evidence" value="ECO:0007669"/>
    <property type="project" value="TreeGrafter"/>
</dbReference>
<dbReference type="PANTHER" id="PTHR32096">
    <property type="entry name" value="WRKY TRANSCRIPTION FACTOR 30-RELATED-RELATED"/>
    <property type="match status" value="1"/>
</dbReference>
<evidence type="ECO:0000256" key="5">
    <source>
        <dbReference type="ARBA" id="ARBA00023242"/>
    </source>
</evidence>
<feature type="region of interest" description="Disordered" evidence="6">
    <location>
        <begin position="40"/>
        <end position="81"/>
    </location>
</feature>
<evidence type="ECO:0000256" key="1">
    <source>
        <dbReference type="ARBA" id="ARBA00004123"/>
    </source>
</evidence>
<dbReference type="InterPro" id="IPR044810">
    <property type="entry name" value="WRKY_plant"/>
</dbReference>
<reference evidence="8" key="2">
    <citation type="journal article" date="2024" name="Plant">
        <title>Genomic evolution and insights into agronomic trait innovations of Sesamum species.</title>
        <authorList>
            <person name="Miao H."/>
            <person name="Wang L."/>
            <person name="Qu L."/>
            <person name="Liu H."/>
            <person name="Sun Y."/>
            <person name="Le M."/>
            <person name="Wang Q."/>
            <person name="Wei S."/>
            <person name="Zheng Y."/>
            <person name="Lin W."/>
            <person name="Duan Y."/>
            <person name="Cao H."/>
            <person name="Xiong S."/>
            <person name="Wang X."/>
            <person name="Wei L."/>
            <person name="Li C."/>
            <person name="Ma Q."/>
            <person name="Ju M."/>
            <person name="Zhao R."/>
            <person name="Li G."/>
            <person name="Mu C."/>
            <person name="Tian Q."/>
            <person name="Mei H."/>
            <person name="Zhang T."/>
            <person name="Gao T."/>
            <person name="Zhang H."/>
        </authorList>
    </citation>
    <scope>NUCLEOTIDE SEQUENCE</scope>
    <source>
        <strain evidence="8">G02</strain>
    </source>
</reference>
<reference evidence="8" key="1">
    <citation type="submission" date="2020-06" db="EMBL/GenBank/DDBJ databases">
        <authorList>
            <person name="Li T."/>
            <person name="Hu X."/>
            <person name="Zhang T."/>
            <person name="Song X."/>
            <person name="Zhang H."/>
            <person name="Dai N."/>
            <person name="Sheng W."/>
            <person name="Hou X."/>
            <person name="Wei L."/>
        </authorList>
    </citation>
    <scope>NUCLEOTIDE SEQUENCE</scope>
    <source>
        <strain evidence="8">G02</strain>
        <tissue evidence="8">Leaf</tissue>
    </source>
</reference>
<name>A0AAW2TJ49_SESRA</name>
<dbReference type="InterPro" id="IPR036576">
    <property type="entry name" value="WRKY_dom_sf"/>
</dbReference>
<dbReference type="Pfam" id="PF03106">
    <property type="entry name" value="WRKY"/>
    <property type="match status" value="1"/>
</dbReference>
<organism evidence="8">
    <name type="scientific">Sesamum radiatum</name>
    <name type="common">Black benniseed</name>
    <dbReference type="NCBI Taxonomy" id="300843"/>
    <lineage>
        <taxon>Eukaryota</taxon>
        <taxon>Viridiplantae</taxon>
        <taxon>Streptophyta</taxon>
        <taxon>Embryophyta</taxon>
        <taxon>Tracheophyta</taxon>
        <taxon>Spermatophyta</taxon>
        <taxon>Magnoliopsida</taxon>
        <taxon>eudicotyledons</taxon>
        <taxon>Gunneridae</taxon>
        <taxon>Pentapetalae</taxon>
        <taxon>asterids</taxon>
        <taxon>lamiids</taxon>
        <taxon>Lamiales</taxon>
        <taxon>Pedaliaceae</taxon>
        <taxon>Sesamum</taxon>
    </lineage>
</organism>
<comment type="caution">
    <text evidence="8">The sequence shown here is derived from an EMBL/GenBank/DDBJ whole genome shotgun (WGS) entry which is preliminary data.</text>
</comment>
<keyword evidence="3" id="KW-0238">DNA-binding</keyword>
<keyword evidence="5" id="KW-0539">Nucleus</keyword>
<dbReference type="InterPro" id="IPR003657">
    <property type="entry name" value="WRKY_dom"/>
</dbReference>
<evidence type="ECO:0000313" key="8">
    <source>
        <dbReference type="EMBL" id="KAL0404751.1"/>
    </source>
</evidence>
<sequence>MEQVKQLKAASSGDQEKVLQRMLASYEEVWSILNGIAAEGQGPSVTPSSSDSPASGTSVLPQRRGSYKRKSSDSIRVRTSEKLDDDGYSWRKYGQKIVLNAKYPRAYYRCLYRNSQGCTATKQVQRSGDNPLIYDITYMGKHSCSSSAHVDKETP</sequence>
<dbReference type="SMART" id="SM00774">
    <property type="entry name" value="WRKY"/>
    <property type="match status" value="1"/>
</dbReference>